<dbReference type="Gene3D" id="3.30.70.1820">
    <property type="entry name" value="L1 transposable element, RRM domain"/>
    <property type="match status" value="1"/>
</dbReference>
<keyword evidence="2 4" id="KW-0863">Zinc-finger</keyword>
<evidence type="ECO:0000313" key="7">
    <source>
        <dbReference type="RefSeq" id="XP_013163289.1"/>
    </source>
</evidence>
<dbReference type="Proteomes" id="UP000694872">
    <property type="component" value="Unplaced"/>
</dbReference>
<dbReference type="Pfam" id="PF00628">
    <property type="entry name" value="PHD"/>
    <property type="match status" value="1"/>
</dbReference>
<evidence type="ECO:0000256" key="2">
    <source>
        <dbReference type="ARBA" id="ARBA00022771"/>
    </source>
</evidence>
<dbReference type="InterPro" id="IPR011011">
    <property type="entry name" value="Znf_FYVE_PHD"/>
</dbReference>
<dbReference type="KEGG" id="pxu:106114571"/>
<name>A0AAJ7E5C1_PAPXU</name>
<protein>
    <submittedName>
        <fullName evidence="7">Uncharacterized protein LOC106114571</fullName>
    </submittedName>
</protein>
<dbReference type="InterPro" id="IPR057251">
    <property type="entry name" value="FP_C"/>
</dbReference>
<accession>A0AAJ7E5C1</accession>
<dbReference type="InterPro" id="IPR001965">
    <property type="entry name" value="Znf_PHD"/>
</dbReference>
<evidence type="ECO:0000256" key="4">
    <source>
        <dbReference type="PROSITE-ProRule" id="PRU00146"/>
    </source>
</evidence>
<dbReference type="SUPFAM" id="SSF57903">
    <property type="entry name" value="FYVE/PHD zinc finger"/>
    <property type="match status" value="1"/>
</dbReference>
<dbReference type="Gene3D" id="3.30.40.10">
    <property type="entry name" value="Zinc/RING finger domain, C3HC4 (zinc finger)"/>
    <property type="match status" value="1"/>
</dbReference>
<dbReference type="CDD" id="cd15489">
    <property type="entry name" value="PHD_SF"/>
    <property type="match status" value="1"/>
</dbReference>
<dbReference type="AlphaFoldDB" id="A0AAJ7E5C1"/>
<evidence type="ECO:0000256" key="3">
    <source>
        <dbReference type="ARBA" id="ARBA00022833"/>
    </source>
</evidence>
<dbReference type="InterPro" id="IPR019786">
    <property type="entry name" value="Zinc_finger_PHD-type_CS"/>
</dbReference>
<dbReference type="PROSITE" id="PS50016">
    <property type="entry name" value="ZF_PHD_2"/>
    <property type="match status" value="1"/>
</dbReference>
<feature type="domain" description="PHD-type" evidence="6">
    <location>
        <begin position="1"/>
        <end position="53"/>
    </location>
</feature>
<evidence type="ECO:0000259" key="6">
    <source>
        <dbReference type="PROSITE" id="PS50016"/>
    </source>
</evidence>
<keyword evidence="1" id="KW-0479">Metal-binding</keyword>
<dbReference type="Pfam" id="PF25298">
    <property type="entry name" value="Baculo_FP_2nd"/>
    <property type="match status" value="1"/>
</dbReference>
<dbReference type="InterPro" id="IPR019787">
    <property type="entry name" value="Znf_PHD-finger"/>
</dbReference>
<dbReference type="PROSITE" id="PS01359">
    <property type="entry name" value="ZF_PHD_1"/>
    <property type="match status" value="1"/>
</dbReference>
<reference evidence="7" key="1">
    <citation type="submission" date="2025-08" db="UniProtKB">
        <authorList>
            <consortium name="RefSeq"/>
        </authorList>
    </citation>
    <scope>IDENTIFICATION</scope>
</reference>
<dbReference type="SMART" id="SM00249">
    <property type="entry name" value="PHD"/>
    <property type="match status" value="1"/>
</dbReference>
<dbReference type="GeneID" id="106114571"/>
<feature type="region of interest" description="Disordered" evidence="5">
    <location>
        <begin position="53"/>
        <end position="72"/>
    </location>
</feature>
<evidence type="ECO:0000256" key="5">
    <source>
        <dbReference type="SAM" id="MobiDB-lite"/>
    </source>
</evidence>
<dbReference type="InterPro" id="IPR013083">
    <property type="entry name" value="Znf_RING/FYVE/PHD"/>
</dbReference>
<gene>
    <name evidence="7" type="primary">LOC106114571</name>
</gene>
<organism evidence="7">
    <name type="scientific">Papilio xuthus</name>
    <name type="common">Asian swallowtail butterfly</name>
    <dbReference type="NCBI Taxonomy" id="66420"/>
    <lineage>
        <taxon>Eukaryota</taxon>
        <taxon>Metazoa</taxon>
        <taxon>Ecdysozoa</taxon>
        <taxon>Arthropoda</taxon>
        <taxon>Hexapoda</taxon>
        <taxon>Insecta</taxon>
        <taxon>Pterygota</taxon>
        <taxon>Neoptera</taxon>
        <taxon>Endopterygota</taxon>
        <taxon>Lepidoptera</taxon>
        <taxon>Glossata</taxon>
        <taxon>Ditrysia</taxon>
        <taxon>Papilionoidea</taxon>
        <taxon>Papilionidae</taxon>
        <taxon>Papilioninae</taxon>
        <taxon>Papilio</taxon>
    </lineage>
</organism>
<dbReference type="PANTHER" id="PTHR37445:SF3">
    <property type="entry name" value="ZINC FINGER PHD-TYPE DOMAIN-CONTAINING PROTEIN"/>
    <property type="match status" value="1"/>
</dbReference>
<dbReference type="RefSeq" id="XP_013163289.1">
    <property type="nucleotide sequence ID" value="XM_013307835.1"/>
</dbReference>
<dbReference type="PANTHER" id="PTHR37445">
    <property type="entry name" value="PROTEIN CBG24663"/>
    <property type="match status" value="1"/>
</dbReference>
<evidence type="ECO:0000256" key="1">
    <source>
        <dbReference type="ARBA" id="ARBA00022723"/>
    </source>
</evidence>
<sequence>MAKCGGCGKFLPTTGTDIIVCSKCDSQYHRECARLTRTNKAPREWVCPACSSKKSRTPQTVTDASSSSAQSSPVDTGILQAIESAVARQFEKFDKKFAELSKDLAFLREIGERVAALSSLCDGLQTQIHSSKDQYLKLEVENRVLRSTVQDLSTRLTFVEQQSRQNNIEITGLPENKSENLITTVVQLKSIVSSSIKESDIVSVVRTRKTDKNSNRPRAVVVKLSSIKARDDLLASVTKFNRANKDGKLSSQHLGYGGTVSPVFVAEHLSPANKILHAETRKFAREKGFKFVWVRDGRILVRKHEGAPAKQIRNLDSLKVLQE</sequence>
<proteinExistence type="predicted"/>
<keyword evidence="3" id="KW-0862">Zinc</keyword>
<dbReference type="GO" id="GO:0008270">
    <property type="term" value="F:zinc ion binding"/>
    <property type="evidence" value="ECO:0007669"/>
    <property type="project" value="UniProtKB-KW"/>
</dbReference>